<dbReference type="EnsemblMetazoa" id="G15341.2">
    <property type="protein sequence ID" value="G15341.2:cds"/>
    <property type="gene ID" value="G15341"/>
</dbReference>
<dbReference type="Proteomes" id="UP000005408">
    <property type="component" value="Unassembled WGS sequence"/>
</dbReference>
<evidence type="ECO:0000256" key="1">
    <source>
        <dbReference type="SAM" id="Coils"/>
    </source>
</evidence>
<keyword evidence="4" id="KW-1185">Reference proteome</keyword>
<evidence type="ECO:0000313" key="4">
    <source>
        <dbReference type="Proteomes" id="UP000005408"/>
    </source>
</evidence>
<protein>
    <submittedName>
        <fullName evidence="3">Uncharacterized protein</fullName>
    </submittedName>
</protein>
<organism evidence="3 4">
    <name type="scientific">Magallana gigas</name>
    <name type="common">Pacific oyster</name>
    <name type="synonym">Crassostrea gigas</name>
    <dbReference type="NCBI Taxonomy" id="29159"/>
    <lineage>
        <taxon>Eukaryota</taxon>
        <taxon>Metazoa</taxon>
        <taxon>Spiralia</taxon>
        <taxon>Lophotrochozoa</taxon>
        <taxon>Mollusca</taxon>
        <taxon>Bivalvia</taxon>
        <taxon>Autobranchia</taxon>
        <taxon>Pteriomorphia</taxon>
        <taxon>Ostreida</taxon>
        <taxon>Ostreoidea</taxon>
        <taxon>Ostreidae</taxon>
        <taxon>Magallana</taxon>
    </lineage>
</organism>
<reference evidence="3" key="1">
    <citation type="submission" date="2022-08" db="UniProtKB">
        <authorList>
            <consortium name="EnsemblMetazoa"/>
        </authorList>
    </citation>
    <scope>IDENTIFICATION</scope>
    <source>
        <strain evidence="3">05x7-T-G4-1.051#20</strain>
    </source>
</reference>
<proteinExistence type="predicted"/>
<sequence length="322" mass="38056">MTSETNVFDNSSTSTGFVEMDMHNAMTTYLPRTNTPLDFNAVYETSNDVKRIRRLSSGRNRSVTPSRGRQVASFMGSVDLSMDGRQKNHFIETQKVYDVDREQKMRQRELVSKYSTSRSRYIQEQLREQREAARQRVKKENQILSQLKKMRREFQLEKEWRVRCQYVTTRVLEHERMDRELYGLPLNVQADFFPKKRKPKRLVTINKNIPKETSRYQNKSVQTVPNFYGINYPTIEPRLKPPSFSWKNKRKMDKSCENHFKERNSGNNIRENQEMSALKNKTISEKSPVTRSSGQRVPVRYSLDRPNNIRAEPTGKRTARVN</sequence>
<evidence type="ECO:0000256" key="2">
    <source>
        <dbReference type="SAM" id="MobiDB-lite"/>
    </source>
</evidence>
<feature type="compositionally biased region" description="Polar residues" evidence="2">
    <location>
        <begin position="279"/>
        <end position="295"/>
    </location>
</feature>
<keyword evidence="1" id="KW-0175">Coiled coil</keyword>
<name>A0A8W8IS78_MAGGI</name>
<feature type="region of interest" description="Disordered" evidence="2">
    <location>
        <begin position="279"/>
        <end position="322"/>
    </location>
</feature>
<feature type="coiled-coil region" evidence="1">
    <location>
        <begin position="122"/>
        <end position="157"/>
    </location>
</feature>
<evidence type="ECO:0000313" key="3">
    <source>
        <dbReference type="EnsemblMetazoa" id="G15341.2:cds"/>
    </source>
</evidence>
<dbReference type="AlphaFoldDB" id="A0A8W8IS78"/>
<accession>A0A8W8IS78</accession>